<evidence type="ECO:0000256" key="1">
    <source>
        <dbReference type="SAM" id="MobiDB-lite"/>
    </source>
</evidence>
<name>Q1IJJ1_KORVE</name>
<dbReference type="KEGG" id="aba:Acid345_3959"/>
<dbReference type="AlphaFoldDB" id="Q1IJJ1"/>
<sequence>MKNLKGLFAVLCAFYVLTFAVPFGISQEKAASATVQVHVVITDAALREDAELPPLQKQDIKVKQGKSFLPVSQVIPAQGENAALQLMILIDDTLNPSVGNNLQDLKDFISAQPSSTVIGVAYMSNATINVAQNFTPDHDLALKAVRLPRGAFSTMDSPYLSLISLLKGWQQEKVRREVLMVTDGIDRLRGETPQPSRVGPTSQSGPNSQSRPKSSTATNSPAGLNSRLGPDFGTVYHSMPAISVDATSASEMSQRFNVVVYSIYAAGVGRAGRSGWDLQLGLSGLTKIADETGGECYSLGTSPLVSFKPHLERLQKLLSNQYYVLFDAVPRKKAGFQRVNIQTELPNSEILAPDNVWVRAAE</sequence>
<dbReference type="HOGENOM" id="CLU_764572_0_0_0"/>
<dbReference type="EMBL" id="CP000360">
    <property type="protein sequence ID" value="ABF42959.1"/>
    <property type="molecule type" value="Genomic_DNA"/>
</dbReference>
<evidence type="ECO:0000313" key="2">
    <source>
        <dbReference type="EMBL" id="ABF42959.1"/>
    </source>
</evidence>
<proteinExistence type="predicted"/>
<protein>
    <recommendedName>
        <fullName evidence="4">VWFA domain-containing protein</fullName>
    </recommendedName>
</protein>
<dbReference type="OrthoDB" id="112721at2"/>
<feature type="compositionally biased region" description="Polar residues" evidence="1">
    <location>
        <begin position="193"/>
        <end position="223"/>
    </location>
</feature>
<dbReference type="eggNOG" id="ENOG5032XPI">
    <property type="taxonomic scope" value="Bacteria"/>
</dbReference>
<dbReference type="STRING" id="204669.Acid345_3959"/>
<reference evidence="2 3" key="1">
    <citation type="journal article" date="2009" name="Appl. Environ. Microbiol.">
        <title>Three genomes from the phylum Acidobacteria provide insight into the lifestyles of these microorganisms in soils.</title>
        <authorList>
            <person name="Ward N.L."/>
            <person name="Challacombe J.F."/>
            <person name="Janssen P.H."/>
            <person name="Henrissat B."/>
            <person name="Coutinho P.M."/>
            <person name="Wu M."/>
            <person name="Xie G."/>
            <person name="Haft D.H."/>
            <person name="Sait M."/>
            <person name="Badger J."/>
            <person name="Barabote R.D."/>
            <person name="Bradley B."/>
            <person name="Brettin T.S."/>
            <person name="Brinkac L.M."/>
            <person name="Bruce D."/>
            <person name="Creasy T."/>
            <person name="Daugherty S.C."/>
            <person name="Davidsen T.M."/>
            <person name="DeBoy R.T."/>
            <person name="Detter J.C."/>
            <person name="Dodson R.J."/>
            <person name="Durkin A.S."/>
            <person name="Ganapathy A."/>
            <person name="Gwinn-Giglio M."/>
            <person name="Han C.S."/>
            <person name="Khouri H."/>
            <person name="Kiss H."/>
            <person name="Kothari S.P."/>
            <person name="Madupu R."/>
            <person name="Nelson K.E."/>
            <person name="Nelson W.C."/>
            <person name="Paulsen I."/>
            <person name="Penn K."/>
            <person name="Ren Q."/>
            <person name="Rosovitz M.J."/>
            <person name="Selengut J.D."/>
            <person name="Shrivastava S."/>
            <person name="Sullivan S.A."/>
            <person name="Tapia R."/>
            <person name="Thompson L.S."/>
            <person name="Watkins K.L."/>
            <person name="Yang Q."/>
            <person name="Yu C."/>
            <person name="Zafar N."/>
            <person name="Zhou L."/>
            <person name="Kuske C.R."/>
        </authorList>
    </citation>
    <scope>NUCLEOTIDE SEQUENCE [LARGE SCALE GENOMIC DNA]</scope>
    <source>
        <strain evidence="2 3">Ellin345</strain>
    </source>
</reference>
<evidence type="ECO:0000313" key="3">
    <source>
        <dbReference type="Proteomes" id="UP000002432"/>
    </source>
</evidence>
<organism evidence="2 3">
    <name type="scientific">Koribacter versatilis (strain Ellin345)</name>
    <dbReference type="NCBI Taxonomy" id="204669"/>
    <lineage>
        <taxon>Bacteria</taxon>
        <taxon>Pseudomonadati</taxon>
        <taxon>Acidobacteriota</taxon>
        <taxon>Terriglobia</taxon>
        <taxon>Terriglobales</taxon>
        <taxon>Candidatus Korobacteraceae</taxon>
        <taxon>Candidatus Korobacter</taxon>
    </lineage>
</organism>
<dbReference type="Proteomes" id="UP000002432">
    <property type="component" value="Chromosome"/>
</dbReference>
<dbReference type="RefSeq" id="WP_011524758.1">
    <property type="nucleotide sequence ID" value="NC_008009.1"/>
</dbReference>
<evidence type="ECO:0008006" key="4">
    <source>
        <dbReference type="Google" id="ProtNLM"/>
    </source>
</evidence>
<feature type="region of interest" description="Disordered" evidence="1">
    <location>
        <begin position="185"/>
        <end position="224"/>
    </location>
</feature>
<accession>Q1IJJ1</accession>
<gene>
    <name evidence="2" type="ordered locus">Acid345_3959</name>
</gene>
<dbReference type="EnsemblBacteria" id="ABF42959">
    <property type="protein sequence ID" value="ABF42959"/>
    <property type="gene ID" value="Acid345_3959"/>
</dbReference>
<keyword evidence="3" id="KW-1185">Reference proteome</keyword>